<keyword evidence="4 5" id="KW-0472">Membrane</keyword>
<evidence type="ECO:0000256" key="2">
    <source>
        <dbReference type="ARBA" id="ARBA00022692"/>
    </source>
</evidence>
<evidence type="ECO:0000256" key="1">
    <source>
        <dbReference type="ARBA" id="ARBA00004141"/>
    </source>
</evidence>
<dbReference type="GO" id="GO:0022857">
    <property type="term" value="F:transmembrane transporter activity"/>
    <property type="evidence" value="ECO:0007669"/>
    <property type="project" value="InterPro"/>
</dbReference>
<gene>
    <name evidence="7" type="ORF">IFR04_000918</name>
</gene>
<feature type="transmembrane region" description="Helical" evidence="5">
    <location>
        <begin position="21"/>
        <end position="42"/>
    </location>
</feature>
<reference evidence="7" key="1">
    <citation type="submission" date="2021-02" db="EMBL/GenBank/DDBJ databases">
        <title>Genome sequence Cadophora malorum strain M34.</title>
        <authorList>
            <person name="Stefanovic E."/>
            <person name="Vu D."/>
            <person name="Scully C."/>
            <person name="Dijksterhuis J."/>
            <person name="Roader J."/>
            <person name="Houbraken J."/>
        </authorList>
    </citation>
    <scope>NUCLEOTIDE SEQUENCE</scope>
    <source>
        <strain evidence="7">M34</strain>
    </source>
</reference>
<evidence type="ECO:0000313" key="7">
    <source>
        <dbReference type="EMBL" id="KAG4425974.1"/>
    </source>
</evidence>
<feature type="transmembrane region" description="Helical" evidence="5">
    <location>
        <begin position="247"/>
        <end position="273"/>
    </location>
</feature>
<keyword evidence="8" id="KW-1185">Reference proteome</keyword>
<dbReference type="CDD" id="cd17323">
    <property type="entry name" value="MFS_Tpo1_MDR_like"/>
    <property type="match status" value="1"/>
</dbReference>
<evidence type="ECO:0000256" key="5">
    <source>
        <dbReference type="SAM" id="Phobius"/>
    </source>
</evidence>
<dbReference type="PANTHER" id="PTHR23502:SF60">
    <property type="entry name" value="MAJOR FACILITATOR SUPERFAMILY (MFS) PROFILE DOMAIN-CONTAINING PROTEIN-RELATED"/>
    <property type="match status" value="1"/>
</dbReference>
<keyword evidence="3 5" id="KW-1133">Transmembrane helix</keyword>
<dbReference type="OrthoDB" id="6770063at2759"/>
<dbReference type="Gene3D" id="1.20.1250.20">
    <property type="entry name" value="MFS general substrate transporter like domains"/>
    <property type="match status" value="1"/>
</dbReference>
<feature type="transmembrane region" description="Helical" evidence="5">
    <location>
        <begin position="62"/>
        <end position="79"/>
    </location>
</feature>
<dbReference type="PANTHER" id="PTHR23502">
    <property type="entry name" value="MAJOR FACILITATOR SUPERFAMILY"/>
    <property type="match status" value="1"/>
</dbReference>
<organism evidence="7 8">
    <name type="scientific">Cadophora malorum</name>
    <dbReference type="NCBI Taxonomy" id="108018"/>
    <lineage>
        <taxon>Eukaryota</taxon>
        <taxon>Fungi</taxon>
        <taxon>Dikarya</taxon>
        <taxon>Ascomycota</taxon>
        <taxon>Pezizomycotina</taxon>
        <taxon>Leotiomycetes</taxon>
        <taxon>Helotiales</taxon>
        <taxon>Ploettnerulaceae</taxon>
        <taxon>Cadophora</taxon>
    </lineage>
</organism>
<proteinExistence type="predicted"/>
<dbReference type="EMBL" id="JAFJYH010000006">
    <property type="protein sequence ID" value="KAG4425974.1"/>
    <property type="molecule type" value="Genomic_DNA"/>
</dbReference>
<comment type="subcellular location">
    <subcellularLocation>
        <location evidence="1">Membrane</location>
        <topology evidence="1">Multi-pass membrane protein</topology>
    </subcellularLocation>
</comment>
<dbReference type="AlphaFoldDB" id="A0A8H7WJM4"/>
<feature type="transmembrane region" description="Helical" evidence="5">
    <location>
        <begin position="91"/>
        <end position="109"/>
    </location>
</feature>
<dbReference type="InterPro" id="IPR011701">
    <property type="entry name" value="MFS"/>
</dbReference>
<dbReference type="SUPFAM" id="SSF103473">
    <property type="entry name" value="MFS general substrate transporter"/>
    <property type="match status" value="1"/>
</dbReference>
<dbReference type="Proteomes" id="UP000664132">
    <property type="component" value="Unassembled WGS sequence"/>
</dbReference>
<feature type="transmembrane region" description="Helical" evidence="5">
    <location>
        <begin position="367"/>
        <end position="386"/>
    </location>
</feature>
<dbReference type="InterPro" id="IPR036259">
    <property type="entry name" value="MFS_trans_sf"/>
</dbReference>
<feature type="transmembrane region" description="Helical" evidence="5">
    <location>
        <begin position="434"/>
        <end position="458"/>
    </location>
</feature>
<name>A0A8H7WJM4_9HELO</name>
<feature type="transmembrane region" description="Helical" evidence="5">
    <location>
        <begin position="342"/>
        <end position="361"/>
    </location>
</feature>
<feature type="transmembrane region" description="Helical" evidence="5">
    <location>
        <begin position="179"/>
        <end position="199"/>
    </location>
</feature>
<accession>A0A8H7WJM4</accession>
<protein>
    <recommendedName>
        <fullName evidence="6">Major facilitator superfamily (MFS) profile domain-containing protein</fullName>
    </recommendedName>
</protein>
<keyword evidence="2 5" id="KW-0812">Transmembrane</keyword>
<feature type="domain" description="Major facilitator superfamily (MFS) profile" evidence="6">
    <location>
        <begin position="24"/>
        <end position="463"/>
    </location>
</feature>
<dbReference type="InterPro" id="IPR020846">
    <property type="entry name" value="MFS_dom"/>
</dbReference>
<evidence type="ECO:0000256" key="3">
    <source>
        <dbReference type="ARBA" id="ARBA00022989"/>
    </source>
</evidence>
<dbReference type="GO" id="GO:0016020">
    <property type="term" value="C:membrane"/>
    <property type="evidence" value="ECO:0007669"/>
    <property type="project" value="UniProtKB-SubCell"/>
</dbReference>
<evidence type="ECO:0000256" key="4">
    <source>
        <dbReference type="ARBA" id="ARBA00023136"/>
    </source>
</evidence>
<dbReference type="Pfam" id="PF07690">
    <property type="entry name" value="MFS_1"/>
    <property type="match status" value="1"/>
</dbReference>
<comment type="caution">
    <text evidence="7">The sequence shown here is derived from an EMBL/GenBank/DDBJ whole genome shotgun (WGS) entry which is preliminary data.</text>
</comment>
<evidence type="ECO:0000259" key="6">
    <source>
        <dbReference type="PROSITE" id="PS50850"/>
    </source>
</evidence>
<dbReference type="PROSITE" id="PS50850">
    <property type="entry name" value="MFS"/>
    <property type="match status" value="1"/>
</dbReference>
<evidence type="ECO:0000313" key="8">
    <source>
        <dbReference type="Proteomes" id="UP000664132"/>
    </source>
</evidence>
<sequence>MKVEFEEIDPRDPKNWSYSRKWVATTLVSFISFVTAASSSIVAPGLPQVATDLMIPDAVEKSLVFAIFGFGFIVGALPYGPLSELYGRAPVLHVSYFVFFVFNLASGFANTKAQLLIFRFLAGVGGSAPNTIGAGVVSDCFNAEDIGRGSAFYGLAPRLGPAVGPLVGGFIVQNLGWRWSFHITSMLAGVLFMFALIFVQETRPQIILERKAKKLRKESGSNEYRTKDWPRSESDLRHFGQGMMRPLVFLGTHHIVQYLAIYQFFIAGTLYLVLSTFHGLWIENYMESIEISGLNYISIGLGLVLGNQLTSRLSDKLYNYLCRRLQSDDPEDPNAGRPEYRVPLMIIGCVVYPIGFLLFGWSAQYKLFWLVPNIGIFFVSVGIIIISQGIKLYTLSAYGEFAASAQGAVNFTRAIGSGTFPLFAPYLLQQLGYGWTGTVLGGVAMVIGIPGPIILWYYGPRLRKKAEGLQKEEGEH</sequence>